<evidence type="ECO:0000256" key="3">
    <source>
        <dbReference type="ARBA" id="ARBA00022729"/>
    </source>
</evidence>
<keyword evidence="7" id="KW-1185">Reference proteome</keyword>
<dbReference type="OrthoDB" id="7716943at2"/>
<feature type="signal peptide" evidence="4">
    <location>
        <begin position="1"/>
        <end position="25"/>
    </location>
</feature>
<dbReference type="Proteomes" id="UP000193083">
    <property type="component" value="Unassembled WGS sequence"/>
</dbReference>
<evidence type="ECO:0000256" key="1">
    <source>
        <dbReference type="ARBA" id="ARBA00004196"/>
    </source>
</evidence>
<dbReference type="EMBL" id="FXBL01000004">
    <property type="protein sequence ID" value="SMH51814.1"/>
    <property type="molecule type" value="Genomic_DNA"/>
</dbReference>
<reference evidence="6 7" key="1">
    <citation type="submission" date="2017-04" db="EMBL/GenBank/DDBJ databases">
        <authorList>
            <person name="Afonso C.L."/>
            <person name="Miller P.J."/>
            <person name="Scott M.A."/>
            <person name="Spackman E."/>
            <person name="Goraichik I."/>
            <person name="Dimitrov K.M."/>
            <person name="Suarez D.L."/>
            <person name="Swayne D.E."/>
        </authorList>
    </citation>
    <scope>NUCLEOTIDE SEQUENCE [LARGE SCALE GENOMIC DNA]</scope>
    <source>
        <strain evidence="6 7">B5P</strain>
    </source>
</reference>
<comment type="similarity">
    <text evidence="2">Belongs to the bacterial solute-binding protein 2 family.</text>
</comment>
<protein>
    <submittedName>
        <fullName evidence="6">Ribose transport system substrate-binding protein</fullName>
    </submittedName>
</protein>
<dbReference type="PANTHER" id="PTHR46847">
    <property type="entry name" value="D-ALLOSE-BINDING PERIPLASMIC PROTEIN-RELATED"/>
    <property type="match status" value="1"/>
</dbReference>
<dbReference type="RefSeq" id="WP_085466215.1">
    <property type="nucleotide sequence ID" value="NZ_FXBL01000004.1"/>
</dbReference>
<evidence type="ECO:0000313" key="6">
    <source>
        <dbReference type="EMBL" id="SMH51814.1"/>
    </source>
</evidence>
<comment type="subcellular location">
    <subcellularLocation>
        <location evidence="1">Cell envelope</location>
    </subcellularLocation>
</comment>
<evidence type="ECO:0000259" key="5">
    <source>
        <dbReference type="Pfam" id="PF13407"/>
    </source>
</evidence>
<dbReference type="AlphaFoldDB" id="A0A1X7PJG7"/>
<gene>
    <name evidence="6" type="ORF">SAMN02982922_4535</name>
</gene>
<sequence length="341" mass="36013">MSGMKLLKALAATAALVMTAGVAVSEPYDDGQSKGYYDVLKGKKVAFVPLSMGFDLTEGWNAGLQNQAKALGYTVDVRDPNWNVEAGVQAANGFIADKPDVLILHPLDQQAYNRIVPKAMAEGINVVQVNLKSVTNGDAYVGADWYDLGLKQAQAIVKACGKDSGKNGKIAIITGQAATPTIVIGNQAFDDVFAQNPEIQVVARQSADFDPAKAQAITSTVLKQNPDLCGILGVWDGQDTGTAAAIREANMQDQVYFVSSGGGSKAAACDNIENGSFDAYVSYDVPGQARDLNAAVKILLQTKPKPGSAPFALYTPLKILTKDNLTPSSCWTLEEMKAFGG</sequence>
<feature type="chain" id="PRO_5012078363" evidence="4">
    <location>
        <begin position="26"/>
        <end position="341"/>
    </location>
</feature>
<evidence type="ECO:0000313" key="7">
    <source>
        <dbReference type="Proteomes" id="UP000193083"/>
    </source>
</evidence>
<dbReference type="Pfam" id="PF13407">
    <property type="entry name" value="Peripla_BP_4"/>
    <property type="match status" value="1"/>
</dbReference>
<evidence type="ECO:0000256" key="2">
    <source>
        <dbReference type="ARBA" id="ARBA00007639"/>
    </source>
</evidence>
<keyword evidence="3 4" id="KW-0732">Signal</keyword>
<dbReference type="InterPro" id="IPR025997">
    <property type="entry name" value="SBP_2_dom"/>
</dbReference>
<dbReference type="Gene3D" id="3.40.50.2300">
    <property type="match status" value="2"/>
</dbReference>
<name>A0A1X7PJG7_9HYPH</name>
<proteinExistence type="inferred from homology"/>
<dbReference type="PANTHER" id="PTHR46847:SF1">
    <property type="entry name" value="D-ALLOSE-BINDING PERIPLASMIC PROTEIN-RELATED"/>
    <property type="match status" value="1"/>
</dbReference>
<dbReference type="CDD" id="cd01536">
    <property type="entry name" value="PBP1_ABC_sugar_binding-like"/>
    <property type="match status" value="1"/>
</dbReference>
<dbReference type="GO" id="GO:0030313">
    <property type="term" value="C:cell envelope"/>
    <property type="evidence" value="ECO:0007669"/>
    <property type="project" value="UniProtKB-SubCell"/>
</dbReference>
<feature type="domain" description="Periplasmic binding protein" evidence="5">
    <location>
        <begin position="45"/>
        <end position="302"/>
    </location>
</feature>
<accession>A0A1X7PJG7</accession>
<dbReference type="SUPFAM" id="SSF53822">
    <property type="entry name" value="Periplasmic binding protein-like I"/>
    <property type="match status" value="1"/>
</dbReference>
<dbReference type="InterPro" id="IPR028082">
    <property type="entry name" value="Peripla_BP_I"/>
</dbReference>
<dbReference type="GO" id="GO:0030246">
    <property type="term" value="F:carbohydrate binding"/>
    <property type="evidence" value="ECO:0007669"/>
    <property type="project" value="UniProtKB-ARBA"/>
</dbReference>
<organism evidence="6 7">
    <name type="scientific">Mesorhizobium australicum</name>
    <dbReference type="NCBI Taxonomy" id="536018"/>
    <lineage>
        <taxon>Bacteria</taxon>
        <taxon>Pseudomonadati</taxon>
        <taxon>Pseudomonadota</taxon>
        <taxon>Alphaproteobacteria</taxon>
        <taxon>Hyphomicrobiales</taxon>
        <taxon>Phyllobacteriaceae</taxon>
        <taxon>Mesorhizobium</taxon>
    </lineage>
</organism>
<evidence type="ECO:0000256" key="4">
    <source>
        <dbReference type="SAM" id="SignalP"/>
    </source>
</evidence>